<organism evidence="1 2">
    <name type="scientific">Pseudomonas mandelii JR-1</name>
    <dbReference type="NCBI Taxonomy" id="1147786"/>
    <lineage>
        <taxon>Bacteria</taxon>
        <taxon>Pseudomonadati</taxon>
        <taxon>Pseudomonadota</taxon>
        <taxon>Gammaproteobacteria</taxon>
        <taxon>Pseudomonadales</taxon>
        <taxon>Pseudomonadaceae</taxon>
        <taxon>Pseudomonas</taxon>
    </lineage>
</organism>
<keyword evidence="1" id="KW-0614">Plasmid</keyword>
<reference evidence="1 2" key="1">
    <citation type="journal article" date="2012" name="J. Bacteriol.">
        <title>Genome sequence of cold-adapted Pseudomonas mandelii strain JR-1.</title>
        <authorList>
            <person name="Jang S.H."/>
            <person name="Kim J."/>
            <person name="Kim J."/>
            <person name="Hong S."/>
            <person name="Lee C."/>
        </authorList>
    </citation>
    <scope>NUCLEOTIDE SEQUENCE [LARGE SCALE GENOMIC DNA]</scope>
    <source>
        <strain evidence="1 2">JR-1</strain>
        <plasmid evidence="2">Plasmid</plasmid>
    </source>
</reference>
<dbReference type="AlphaFoldDB" id="A0A024EL63"/>
<dbReference type="OrthoDB" id="7033092at2"/>
<dbReference type="RefSeq" id="WP_010466199.1">
    <property type="nucleotide sequence ID" value="NZ_CP005961.1"/>
</dbReference>
<accession>A0A024EL63</accession>
<protein>
    <submittedName>
        <fullName evidence="1">Uncharacterized protein</fullName>
    </submittedName>
</protein>
<dbReference type="KEGG" id="pman:OU5_P0280"/>
<gene>
    <name evidence="1" type="ORF">OU5_P0280</name>
</gene>
<evidence type="ECO:0000313" key="2">
    <source>
        <dbReference type="Proteomes" id="UP000026913"/>
    </source>
</evidence>
<geneLocation type="plasmid" evidence="2"/>
<dbReference type="Proteomes" id="UP000026913">
    <property type="component" value="Plasmid unnamed"/>
</dbReference>
<dbReference type="EMBL" id="CP005961">
    <property type="protein sequence ID" value="AHZ73532.1"/>
    <property type="molecule type" value="Genomic_DNA"/>
</dbReference>
<dbReference type="HOGENOM" id="CLU_1936282_0_0_6"/>
<proteinExistence type="predicted"/>
<evidence type="ECO:0000313" key="1">
    <source>
        <dbReference type="EMBL" id="AHZ73532.1"/>
    </source>
</evidence>
<sequence length="130" mass="13801">MAAKTSFKALPIGNAPCGRGAKAEQEIALSNETRFPSGATIDQVKKDAKKLAKAQGIPLHQAQDAVALKHGLALPWNRVNEWLAGQSRSAIASFTLPLDNGETKTVNLTSEQPLVIVCGWVGCVLPLTEN</sequence>
<name>A0A024EL63_9PSED</name>